<dbReference type="EMBL" id="CP053941">
    <property type="protein sequence ID" value="QKG94110.1"/>
    <property type="molecule type" value="Genomic_DNA"/>
</dbReference>
<reference evidence="3 4" key="1">
    <citation type="submission" date="2020-05" db="EMBL/GenBank/DDBJ databases">
        <title>Halorubrum RHB-C sp.nov., an extremely halophilic archaeon isolated from solar salt farm.</title>
        <authorList>
            <person name="Ho H."/>
            <person name="Danganan R.E."/>
            <person name="Dedeles G.R."/>
            <person name="Kim S.-G."/>
        </authorList>
    </citation>
    <scope>NUCLEOTIDE SEQUENCE [LARGE SCALE GENOMIC DNA]</scope>
    <source>
        <strain evidence="3 4">RHB-C</strain>
    </source>
</reference>
<protein>
    <submittedName>
        <fullName evidence="3">PGF-CTERM sorting domain-containing protein</fullName>
    </submittedName>
</protein>
<evidence type="ECO:0000313" key="3">
    <source>
        <dbReference type="EMBL" id="QKG94110.1"/>
    </source>
</evidence>
<dbReference type="KEGG" id="hsai:HPS36_02180"/>
<feature type="compositionally biased region" description="Gly residues" evidence="2">
    <location>
        <begin position="422"/>
        <end position="444"/>
    </location>
</feature>
<sequence>MKNTTIRLLDSSIHLETTDTVNGSQIPIDIDTNGTSRTVAISVTGPNSENVHQNELLSDNNSTIRTHVSVSQVGTYSVRIKGLSTNTTAANTVEIVDDRNTTINNGVSDEIISGSRLDLRLNSTYEHSSVSLVSSNSTATTLNLTTNETGPTPVTINTYASPESPSNFVTTGTGISVESVSGDTGLLTPGTYDLTLRSEHGTEVANDTVTVTVKPRSTNNLTAYTTRAVDRGDFENATAVREAIADGTLTEATAATANDTVVYAVNATGLTGLAATANGSLERGADLDCLDGLEFGVQPTATDAGNGSDGNALGRTPNESAVHLDRNGLYLVVAGDSAFGTGTTPDPGETFEAAFRVDDDRLRRTAADDGHRVTTGLTYAADPSEGDAGVDSTADSTETTASVATAPSGQSGAATGSDTGSGSAGGSSDGGGSSGGASGVGGSITGESSGTSSAGSPSGAGGATGSDGATATDAGGRGGPDGSTGSDLGRATGPPGVDVPIAPGTSEIPPAAGPAELSGPSRLEPGPDGSAAANSRSENGRPSDGENGPSSGTENGDGGGAASAAPGGSGEFSESSVSGEPPSDEADASDLGYDDAPIRSTAYDLPGFGPVASLAAVAGASLLARRREGGT</sequence>
<dbReference type="NCBIfam" id="TIGR04126">
    <property type="entry name" value="PGF_CTERM"/>
    <property type="match status" value="1"/>
</dbReference>
<dbReference type="Proteomes" id="UP000505020">
    <property type="component" value="Chromosome"/>
</dbReference>
<feature type="compositionally biased region" description="Low complexity" evidence="2">
    <location>
        <begin position="392"/>
        <end position="421"/>
    </location>
</feature>
<accession>A0A7D3YH37</accession>
<feature type="region of interest" description="Disordered" evidence="2">
    <location>
        <begin position="374"/>
        <end position="607"/>
    </location>
</feature>
<dbReference type="AlphaFoldDB" id="A0A7D3YH37"/>
<feature type="compositionally biased region" description="Low complexity" evidence="2">
    <location>
        <begin position="445"/>
        <end position="457"/>
    </location>
</feature>
<gene>
    <name evidence="3" type="ORF">HPS36_02180</name>
</gene>
<dbReference type="GO" id="GO:0030115">
    <property type="term" value="C:S-layer"/>
    <property type="evidence" value="ECO:0007669"/>
    <property type="project" value="UniProtKB-SubCell"/>
</dbReference>
<evidence type="ECO:0000313" key="4">
    <source>
        <dbReference type="Proteomes" id="UP000505020"/>
    </source>
</evidence>
<evidence type="ECO:0000256" key="2">
    <source>
        <dbReference type="SAM" id="MobiDB-lite"/>
    </source>
</evidence>
<keyword evidence="4" id="KW-1185">Reference proteome</keyword>
<keyword evidence="1" id="KW-0732">Signal</keyword>
<evidence type="ECO:0000256" key="1">
    <source>
        <dbReference type="ARBA" id="ARBA00022729"/>
    </source>
</evidence>
<dbReference type="InterPro" id="IPR026371">
    <property type="entry name" value="PGF_CTERM"/>
</dbReference>
<feature type="compositionally biased region" description="Low complexity" evidence="2">
    <location>
        <begin position="562"/>
        <end position="581"/>
    </location>
</feature>
<organism evidence="3 4">
    <name type="scientific">Halorubrum salinarum</name>
    <dbReference type="NCBI Taxonomy" id="2739057"/>
    <lineage>
        <taxon>Archaea</taxon>
        <taxon>Methanobacteriati</taxon>
        <taxon>Methanobacteriota</taxon>
        <taxon>Stenosarchaea group</taxon>
        <taxon>Halobacteria</taxon>
        <taxon>Halobacteriales</taxon>
        <taxon>Haloferacaceae</taxon>
        <taxon>Halorubrum</taxon>
    </lineage>
</organism>
<proteinExistence type="predicted"/>
<dbReference type="GO" id="GO:0005886">
    <property type="term" value="C:plasma membrane"/>
    <property type="evidence" value="ECO:0007669"/>
    <property type="project" value="UniProtKB-SubCell"/>
</dbReference>
<name>A0A7D3YH37_9EURY</name>